<dbReference type="AlphaFoldDB" id="A0A2L0HC78"/>
<keyword evidence="1" id="KW-0472">Membrane</keyword>
<reference evidence="2 3" key="1">
    <citation type="submission" date="2017-10" db="EMBL/GenBank/DDBJ databases">
        <title>Analysis of the genome sequences of Rhizobium populations associated to common bean (phaseolus vulgaris).</title>
        <authorList>
            <person name="Bustos P."/>
            <person name="Santamaria R.I."/>
            <person name="Miranda-Sanchez F."/>
            <person name="Perez-Carrascal O."/>
            <person name="Juarez S."/>
            <person name="Lozano L."/>
            <person name="Martinez-Flores I."/>
            <person name="Vinuesa P."/>
            <person name="Martinez-Romero E."/>
            <person name="Cevallos M.A."/>
            <person name="Romero D."/>
            <person name="Davila G."/>
            <person name="Gonzalez V."/>
        </authorList>
    </citation>
    <scope>NUCLEOTIDE SEQUENCE [LARGE SCALE GENOMIC DNA]</scope>
    <source>
        <strain evidence="2 3">NXT3</strain>
        <plasmid evidence="3">Plasmid psfrenxt3b</plasmid>
    </source>
</reference>
<keyword evidence="1" id="KW-0812">Transmembrane</keyword>
<sequence>MNHNALLAIAGALGLFAGAAGTGLVVSLIFPSARSKTLARRRRLRHCGLPHLTMLCLWNRKHKIAHATGQCVLAIATSLAGLGQYASSVGAG</sequence>
<name>A0A2L0HC78_RHIFR</name>
<dbReference type="Proteomes" id="UP000239340">
    <property type="component" value="Plasmid pSfreNXT3b"/>
</dbReference>
<proteinExistence type="predicted"/>
<dbReference type="EMBL" id="CP024309">
    <property type="protein sequence ID" value="AUX79093.1"/>
    <property type="molecule type" value="Genomic_DNA"/>
</dbReference>
<feature type="transmembrane region" description="Helical" evidence="1">
    <location>
        <begin position="6"/>
        <end position="33"/>
    </location>
</feature>
<evidence type="ECO:0000256" key="1">
    <source>
        <dbReference type="SAM" id="Phobius"/>
    </source>
</evidence>
<accession>A0A2L0HC78</accession>
<geneLocation type="plasmid" evidence="3">
    <name>psfrenxt3b</name>
</geneLocation>
<keyword evidence="2" id="KW-0614">Plasmid</keyword>
<keyword evidence="1" id="KW-1133">Transmembrane helix</keyword>
<evidence type="ECO:0000313" key="3">
    <source>
        <dbReference type="Proteomes" id="UP000239340"/>
    </source>
</evidence>
<evidence type="ECO:0000313" key="2">
    <source>
        <dbReference type="EMBL" id="AUX79093.1"/>
    </source>
</evidence>
<protein>
    <submittedName>
        <fullName evidence="2">Uncharacterized protein</fullName>
    </submittedName>
</protein>
<organism evidence="2 3">
    <name type="scientific">Rhizobium fredii</name>
    <name type="common">Sinorhizobium fredii</name>
    <dbReference type="NCBI Taxonomy" id="380"/>
    <lineage>
        <taxon>Bacteria</taxon>
        <taxon>Pseudomonadati</taxon>
        <taxon>Pseudomonadota</taxon>
        <taxon>Alphaproteobacteria</taxon>
        <taxon>Hyphomicrobiales</taxon>
        <taxon>Rhizobiaceae</taxon>
        <taxon>Sinorhizobium/Ensifer group</taxon>
        <taxon>Sinorhizobium</taxon>
    </lineage>
</organism>
<gene>
    <name evidence="2" type="ORF">NXT3_PB00439</name>
</gene>